<keyword evidence="6" id="KW-1185">Reference proteome</keyword>
<dbReference type="Pfam" id="PF00392">
    <property type="entry name" value="GntR"/>
    <property type="match status" value="1"/>
</dbReference>
<dbReference type="GO" id="GO:0003700">
    <property type="term" value="F:DNA-binding transcription factor activity"/>
    <property type="evidence" value="ECO:0007669"/>
    <property type="project" value="InterPro"/>
</dbReference>
<comment type="caution">
    <text evidence="5">The sequence shown here is derived from an EMBL/GenBank/DDBJ whole genome shotgun (WGS) entry which is preliminary data.</text>
</comment>
<keyword evidence="1" id="KW-0805">Transcription regulation</keyword>
<dbReference type="PANTHER" id="PTHR43537:SF49">
    <property type="entry name" value="TRANSCRIPTIONAL REGULATORY PROTEIN"/>
    <property type="match status" value="1"/>
</dbReference>
<evidence type="ECO:0000256" key="2">
    <source>
        <dbReference type="ARBA" id="ARBA00023125"/>
    </source>
</evidence>
<dbReference type="PANTHER" id="PTHR43537">
    <property type="entry name" value="TRANSCRIPTIONAL REGULATOR, GNTR FAMILY"/>
    <property type="match status" value="1"/>
</dbReference>
<dbReference type="InterPro" id="IPR008920">
    <property type="entry name" value="TF_FadR/GntR_C"/>
</dbReference>
<dbReference type="InterPro" id="IPR000524">
    <property type="entry name" value="Tscrpt_reg_HTH_GntR"/>
</dbReference>
<evidence type="ECO:0000256" key="3">
    <source>
        <dbReference type="ARBA" id="ARBA00023163"/>
    </source>
</evidence>
<dbReference type="EMBL" id="JAAZSQ010000026">
    <property type="protein sequence ID" value="NKX56534.1"/>
    <property type="molecule type" value="Genomic_DNA"/>
</dbReference>
<dbReference type="Pfam" id="PF07729">
    <property type="entry name" value="FCD"/>
    <property type="match status" value="1"/>
</dbReference>
<evidence type="ECO:0000313" key="6">
    <source>
        <dbReference type="Proteomes" id="UP000544090"/>
    </source>
</evidence>
<dbReference type="Gene3D" id="1.10.10.10">
    <property type="entry name" value="Winged helix-like DNA-binding domain superfamily/Winged helix DNA-binding domain"/>
    <property type="match status" value="1"/>
</dbReference>
<dbReference type="SUPFAM" id="SSF48008">
    <property type="entry name" value="GntR ligand-binding domain-like"/>
    <property type="match status" value="1"/>
</dbReference>
<feature type="domain" description="HTH gntR-type" evidence="4">
    <location>
        <begin position="14"/>
        <end position="81"/>
    </location>
</feature>
<dbReference type="AlphaFoldDB" id="A0A7X6K7H1"/>
<dbReference type="InterPro" id="IPR036390">
    <property type="entry name" value="WH_DNA-bd_sf"/>
</dbReference>
<dbReference type="InterPro" id="IPR036388">
    <property type="entry name" value="WH-like_DNA-bd_sf"/>
</dbReference>
<evidence type="ECO:0000313" key="5">
    <source>
        <dbReference type="EMBL" id="NKX56534.1"/>
    </source>
</evidence>
<keyword evidence="2" id="KW-0238">DNA-binding</keyword>
<name>A0A7X6K7H1_9MICC</name>
<dbReference type="Gene3D" id="1.20.120.530">
    <property type="entry name" value="GntR ligand-binding domain-like"/>
    <property type="match status" value="1"/>
</dbReference>
<dbReference type="SMART" id="SM00345">
    <property type="entry name" value="HTH_GNTR"/>
    <property type="match status" value="1"/>
</dbReference>
<keyword evidence="3" id="KW-0804">Transcription</keyword>
<dbReference type="RefSeq" id="WP_168488882.1">
    <property type="nucleotide sequence ID" value="NZ_JAAZSQ010000026.1"/>
</dbReference>
<reference evidence="5 6" key="1">
    <citation type="submission" date="2020-04" db="EMBL/GenBank/DDBJ databases">
        <title>Arthrobacter sp. nov.</title>
        <authorList>
            <person name="Liu S."/>
        </authorList>
    </citation>
    <scope>NUCLEOTIDE SEQUENCE [LARGE SCALE GENOMIC DNA]</scope>
    <source>
        <strain evidence="5 6">E918</strain>
    </source>
</reference>
<gene>
    <name evidence="5" type="ORF">HGG74_18795</name>
</gene>
<dbReference type="PROSITE" id="PS50949">
    <property type="entry name" value="HTH_GNTR"/>
    <property type="match status" value="1"/>
</dbReference>
<evidence type="ECO:0000256" key="1">
    <source>
        <dbReference type="ARBA" id="ARBA00023015"/>
    </source>
</evidence>
<accession>A0A7X6K7H1</accession>
<dbReference type="SUPFAM" id="SSF46785">
    <property type="entry name" value="Winged helix' DNA-binding domain"/>
    <property type="match status" value="1"/>
</dbReference>
<evidence type="ECO:0000259" key="4">
    <source>
        <dbReference type="PROSITE" id="PS50949"/>
    </source>
</evidence>
<dbReference type="SMART" id="SM00895">
    <property type="entry name" value="FCD"/>
    <property type="match status" value="1"/>
</dbReference>
<organism evidence="5 6">
    <name type="scientific">Arthrobacter mobilis</name>
    <dbReference type="NCBI Taxonomy" id="2724944"/>
    <lineage>
        <taxon>Bacteria</taxon>
        <taxon>Bacillati</taxon>
        <taxon>Actinomycetota</taxon>
        <taxon>Actinomycetes</taxon>
        <taxon>Micrococcales</taxon>
        <taxon>Micrococcaceae</taxon>
        <taxon>Arthrobacter</taxon>
    </lineage>
</organism>
<protein>
    <submittedName>
        <fullName evidence="5">GntR family transcriptional regulator</fullName>
    </submittedName>
</protein>
<dbReference type="Proteomes" id="UP000544090">
    <property type="component" value="Unassembled WGS sequence"/>
</dbReference>
<proteinExistence type="predicted"/>
<dbReference type="GO" id="GO:0003677">
    <property type="term" value="F:DNA binding"/>
    <property type="evidence" value="ECO:0007669"/>
    <property type="project" value="UniProtKB-KW"/>
</dbReference>
<sequence>MPARPNSGTQANTGPSPSEIASAIEEDIIFGLLYPRERLVEDDLMERFGAKRHAVRSALLDLESRGAVQRKTNVGAFVRAYTSKEVRDLYAVRELLETNCARTMPTPIDAQRLQELIAVQLLHDQAVDSGDLRGAVRANMTFHQSLFSLNDNAVLVEAIQRYAQMTYAIRSVTVSSPDYLQRSREDHWAMIDALRAGDLEALASRCAQHLAPSRDAYLQRVENT</sequence>
<dbReference type="InterPro" id="IPR011711">
    <property type="entry name" value="GntR_C"/>
</dbReference>